<dbReference type="KEGG" id="mik:FOE78_11690"/>
<evidence type="ECO:0008006" key="4">
    <source>
        <dbReference type="Google" id="ProtNLM"/>
    </source>
</evidence>
<evidence type="ECO:0000256" key="1">
    <source>
        <dbReference type="ARBA" id="ARBA00005437"/>
    </source>
</evidence>
<comment type="similarity">
    <text evidence="1">Belongs to the LOR family.</text>
</comment>
<dbReference type="AlphaFoldDB" id="A0A516Q5P2"/>
<keyword evidence="3" id="KW-1185">Reference proteome</keyword>
<dbReference type="OrthoDB" id="4863874at2"/>
<dbReference type="Gene3D" id="2.40.160.200">
    <property type="entry name" value="LURP1-related"/>
    <property type="match status" value="1"/>
</dbReference>
<name>A0A516Q5P2_9ACTN</name>
<gene>
    <name evidence="2" type="ORF">FOE78_11690</name>
</gene>
<dbReference type="InterPro" id="IPR007612">
    <property type="entry name" value="LOR"/>
</dbReference>
<dbReference type="Proteomes" id="UP000319263">
    <property type="component" value="Chromosome"/>
</dbReference>
<evidence type="ECO:0000313" key="3">
    <source>
        <dbReference type="Proteomes" id="UP000319263"/>
    </source>
</evidence>
<organism evidence="2 3">
    <name type="scientific">Microlunatus elymi</name>
    <dbReference type="NCBI Taxonomy" id="2596828"/>
    <lineage>
        <taxon>Bacteria</taxon>
        <taxon>Bacillati</taxon>
        <taxon>Actinomycetota</taxon>
        <taxon>Actinomycetes</taxon>
        <taxon>Propionibacteriales</taxon>
        <taxon>Propionibacteriaceae</taxon>
        <taxon>Microlunatus</taxon>
    </lineage>
</organism>
<dbReference type="InterPro" id="IPR038595">
    <property type="entry name" value="LOR_sf"/>
</dbReference>
<evidence type="ECO:0000313" key="2">
    <source>
        <dbReference type="EMBL" id="QDP98753.1"/>
    </source>
</evidence>
<dbReference type="EMBL" id="CP041692">
    <property type="protein sequence ID" value="QDP98753.1"/>
    <property type="molecule type" value="Genomic_DNA"/>
</dbReference>
<accession>A0A516Q5P2</accession>
<dbReference type="Pfam" id="PF04525">
    <property type="entry name" value="LOR"/>
    <property type="match status" value="1"/>
</dbReference>
<dbReference type="InterPro" id="IPR025659">
    <property type="entry name" value="Tubby-like_C"/>
</dbReference>
<reference evidence="2 3" key="1">
    <citation type="submission" date="2019-07" db="EMBL/GenBank/DDBJ databases">
        <title>Microlunatus dokdonensis sp. nov. isolated from the rhizospheric soil of the wild plant Elymus tsukushiensis.</title>
        <authorList>
            <person name="Ghim S.-Y."/>
            <person name="Hwang Y.-J."/>
            <person name="Son J.-S."/>
            <person name="Shin J.-H."/>
        </authorList>
    </citation>
    <scope>NUCLEOTIDE SEQUENCE [LARGE SCALE GENOMIC DNA]</scope>
    <source>
        <strain evidence="2 3">KUDC0627</strain>
    </source>
</reference>
<sequence length="165" mass="18679">MAGGSRYQMRQRMFSIGDDFVITNDQGQPAFKVDGKMLRVRSTLFFEDVRGRQLYKIQERMLRVRDTMNIERADGGVAAKVHNALITPLRDRWQIDIPGGQDLSTQGNIVNHEYRVQQGGAVVATVSKRWFRIRDSYGVEVAPGQDDALLLAITVVIDMMAHQGR</sequence>
<proteinExistence type="inferred from homology"/>
<protein>
    <recommendedName>
        <fullName evidence="4">LURP-one-related family protein</fullName>
    </recommendedName>
</protein>
<dbReference type="SUPFAM" id="SSF54518">
    <property type="entry name" value="Tubby C-terminal domain-like"/>
    <property type="match status" value="1"/>
</dbReference>